<dbReference type="InterPro" id="IPR036734">
    <property type="entry name" value="Neur_chan_lig-bd_sf"/>
</dbReference>
<dbReference type="InterPro" id="IPR006202">
    <property type="entry name" value="Neur_chan_lig-bd"/>
</dbReference>
<dbReference type="InterPro" id="IPR006201">
    <property type="entry name" value="Neur_channel"/>
</dbReference>
<name>A0A9D4JIH9_DREPO</name>
<evidence type="ECO:0000256" key="2">
    <source>
        <dbReference type="SAM" id="SignalP"/>
    </source>
</evidence>
<feature type="signal peptide" evidence="2">
    <location>
        <begin position="1"/>
        <end position="19"/>
    </location>
</feature>
<feature type="domain" description="Neurotransmitter-gated ion-channel ligand-binding" evidence="3">
    <location>
        <begin position="33"/>
        <end position="182"/>
    </location>
</feature>
<keyword evidence="1" id="KW-0472">Membrane</keyword>
<keyword evidence="2" id="KW-0732">Signal</keyword>
<dbReference type="GO" id="GO:0005230">
    <property type="term" value="F:extracellular ligand-gated monoatomic ion channel activity"/>
    <property type="evidence" value="ECO:0007669"/>
    <property type="project" value="InterPro"/>
</dbReference>
<dbReference type="PRINTS" id="PR00252">
    <property type="entry name" value="NRIONCHANNEL"/>
</dbReference>
<keyword evidence="1" id="KW-0812">Transmembrane</keyword>
<gene>
    <name evidence="4" type="ORF">DPMN_137090</name>
</gene>
<accession>A0A9D4JIH9</accession>
<dbReference type="InterPro" id="IPR038050">
    <property type="entry name" value="Neuro_actylchol_rec"/>
</dbReference>
<evidence type="ECO:0000313" key="4">
    <source>
        <dbReference type="EMBL" id="KAH3808732.1"/>
    </source>
</evidence>
<dbReference type="Gene3D" id="2.70.170.10">
    <property type="entry name" value="Neurotransmitter-gated ion-channel ligand-binding domain"/>
    <property type="match status" value="1"/>
</dbReference>
<dbReference type="AlphaFoldDB" id="A0A9D4JIH9"/>
<feature type="chain" id="PRO_5038515197" description="Neurotransmitter-gated ion-channel ligand-binding domain-containing protein" evidence="2">
    <location>
        <begin position="20"/>
        <end position="236"/>
    </location>
</feature>
<protein>
    <recommendedName>
        <fullName evidence="3">Neurotransmitter-gated ion-channel ligand-binding domain-containing protein</fullName>
    </recommendedName>
</protein>
<reference evidence="4" key="2">
    <citation type="submission" date="2020-11" db="EMBL/GenBank/DDBJ databases">
        <authorList>
            <person name="McCartney M.A."/>
            <person name="Auch B."/>
            <person name="Kono T."/>
            <person name="Mallez S."/>
            <person name="Becker A."/>
            <person name="Gohl D.M."/>
            <person name="Silverstein K.A.T."/>
            <person name="Koren S."/>
            <person name="Bechman K.B."/>
            <person name="Herman A."/>
            <person name="Abrahante J.E."/>
            <person name="Garbe J."/>
        </authorList>
    </citation>
    <scope>NUCLEOTIDE SEQUENCE</scope>
    <source>
        <strain evidence="4">Duluth1</strain>
        <tissue evidence="4">Whole animal</tissue>
    </source>
</reference>
<dbReference type="Pfam" id="PF02931">
    <property type="entry name" value="Neur_chan_LBD"/>
    <property type="match status" value="1"/>
</dbReference>
<dbReference type="GO" id="GO:0004888">
    <property type="term" value="F:transmembrane signaling receptor activity"/>
    <property type="evidence" value="ECO:0007669"/>
    <property type="project" value="InterPro"/>
</dbReference>
<keyword evidence="5" id="KW-1185">Reference proteome</keyword>
<dbReference type="GO" id="GO:0016020">
    <property type="term" value="C:membrane"/>
    <property type="evidence" value="ECO:0007669"/>
    <property type="project" value="InterPro"/>
</dbReference>
<organism evidence="4 5">
    <name type="scientific">Dreissena polymorpha</name>
    <name type="common">Zebra mussel</name>
    <name type="synonym">Mytilus polymorpha</name>
    <dbReference type="NCBI Taxonomy" id="45954"/>
    <lineage>
        <taxon>Eukaryota</taxon>
        <taxon>Metazoa</taxon>
        <taxon>Spiralia</taxon>
        <taxon>Lophotrochozoa</taxon>
        <taxon>Mollusca</taxon>
        <taxon>Bivalvia</taxon>
        <taxon>Autobranchia</taxon>
        <taxon>Heteroconchia</taxon>
        <taxon>Euheterodonta</taxon>
        <taxon>Imparidentia</taxon>
        <taxon>Neoheterodontei</taxon>
        <taxon>Myida</taxon>
        <taxon>Dreissenoidea</taxon>
        <taxon>Dreissenidae</taxon>
        <taxon>Dreissena</taxon>
    </lineage>
</organism>
<dbReference type="CDD" id="cd18989">
    <property type="entry name" value="LGIC_ECD_cation"/>
    <property type="match status" value="1"/>
</dbReference>
<dbReference type="Gene3D" id="1.20.58.390">
    <property type="entry name" value="Neurotransmitter-gated ion-channel transmembrane domain"/>
    <property type="match status" value="1"/>
</dbReference>
<dbReference type="EMBL" id="JAIWYP010000006">
    <property type="protein sequence ID" value="KAH3808732.1"/>
    <property type="molecule type" value="Genomic_DNA"/>
</dbReference>
<evidence type="ECO:0000313" key="5">
    <source>
        <dbReference type="Proteomes" id="UP000828390"/>
    </source>
</evidence>
<feature type="transmembrane region" description="Helical" evidence="1">
    <location>
        <begin position="188"/>
        <end position="212"/>
    </location>
</feature>
<reference evidence="4" key="1">
    <citation type="journal article" date="2019" name="bioRxiv">
        <title>The Genome of the Zebra Mussel, Dreissena polymorpha: A Resource for Invasive Species Research.</title>
        <authorList>
            <person name="McCartney M.A."/>
            <person name="Auch B."/>
            <person name="Kono T."/>
            <person name="Mallez S."/>
            <person name="Zhang Y."/>
            <person name="Obille A."/>
            <person name="Becker A."/>
            <person name="Abrahante J.E."/>
            <person name="Garbe J."/>
            <person name="Badalamenti J.P."/>
            <person name="Herman A."/>
            <person name="Mangelson H."/>
            <person name="Liachko I."/>
            <person name="Sullivan S."/>
            <person name="Sone E.D."/>
            <person name="Koren S."/>
            <person name="Silverstein K.A.T."/>
            <person name="Beckman K.B."/>
            <person name="Gohl D.M."/>
        </authorList>
    </citation>
    <scope>NUCLEOTIDE SEQUENCE</scope>
    <source>
        <strain evidence="4">Duluth1</strain>
        <tissue evidence="4">Whole animal</tissue>
    </source>
</reference>
<dbReference type="PANTHER" id="PTHR18945">
    <property type="entry name" value="NEUROTRANSMITTER GATED ION CHANNEL"/>
    <property type="match status" value="1"/>
</dbReference>
<comment type="caution">
    <text evidence="4">The sequence shown here is derived from an EMBL/GenBank/DDBJ whole genome shotgun (WGS) entry which is preliminary data.</text>
</comment>
<proteinExistence type="predicted"/>
<keyword evidence="1" id="KW-1133">Transmembrane helix</keyword>
<dbReference type="Proteomes" id="UP000828390">
    <property type="component" value="Unassembled WGS sequence"/>
</dbReference>
<dbReference type="FunFam" id="2.70.170.10:FF:000028">
    <property type="entry name" value="AcetylCholine Receptor"/>
    <property type="match status" value="1"/>
</dbReference>
<sequence>MRLTLLVLCVYFVVPMGTSTVDDVNRLLARANSTNYNKRIRPLKNQTNAIEVKLGLILYSIQDFDQPKEALSTSVQLLVHWQDELLAWEKDEYGGIEEMLFPQDDIWKPDLRLNNSYKSFTGFGSADLSLWVSNDGNVSWFPIQALDSQCSVNTYKFPHDTQTCSLFFESAEHEPGAVEFKLVLERRLSYYMIHIFGPIIVVSILGPFTFLLPADKGDRISFANPILYELRHVDQR</sequence>
<evidence type="ECO:0000259" key="3">
    <source>
        <dbReference type="Pfam" id="PF02931"/>
    </source>
</evidence>
<evidence type="ECO:0000256" key="1">
    <source>
        <dbReference type="SAM" id="Phobius"/>
    </source>
</evidence>
<dbReference type="SUPFAM" id="SSF63712">
    <property type="entry name" value="Nicotinic receptor ligand binding domain-like"/>
    <property type="match status" value="1"/>
</dbReference>